<dbReference type="RefSeq" id="WP_216624455.1">
    <property type="nucleotide sequence ID" value="NZ_WHOD01000005.1"/>
</dbReference>
<dbReference type="Proteomes" id="UP000641588">
    <property type="component" value="Unassembled WGS sequence"/>
</dbReference>
<comment type="caution">
    <text evidence="2">The sequence shown here is derived from an EMBL/GenBank/DDBJ whole genome shotgun (WGS) entry which is preliminary data.</text>
</comment>
<sequence length="71" mass="7865">MNWSAWSIERVHILFVSLTFLMMSIQVTMLNPNSLAILKLLSDQPCIFGFGDSSYISGQFIHVTGGVVMNG</sequence>
<dbReference type="EMBL" id="WHOD01000005">
    <property type="protein sequence ID" value="NOU91962.1"/>
    <property type="molecule type" value="Genomic_DNA"/>
</dbReference>
<keyword evidence="1" id="KW-0472">Membrane</keyword>
<reference evidence="2" key="1">
    <citation type="submission" date="2019-10" db="EMBL/GenBank/DDBJ databases">
        <title>Description of Paenibacillus glebae sp. nov.</title>
        <authorList>
            <person name="Carlier A."/>
            <person name="Qi S."/>
        </authorList>
    </citation>
    <scope>NUCLEOTIDE SEQUENCE</scope>
    <source>
        <strain evidence="2">LMG 31456</strain>
    </source>
</reference>
<keyword evidence="3" id="KW-1185">Reference proteome</keyword>
<evidence type="ECO:0000313" key="3">
    <source>
        <dbReference type="Proteomes" id="UP000641588"/>
    </source>
</evidence>
<evidence type="ECO:0000256" key="1">
    <source>
        <dbReference type="SAM" id="Phobius"/>
    </source>
</evidence>
<keyword evidence="1" id="KW-0812">Transmembrane</keyword>
<keyword evidence="1" id="KW-1133">Transmembrane helix</keyword>
<dbReference type="AlphaFoldDB" id="A0A972GJN7"/>
<organism evidence="2 3">
    <name type="scientific">Paenibacillus foliorum</name>
    <dbReference type="NCBI Taxonomy" id="2654974"/>
    <lineage>
        <taxon>Bacteria</taxon>
        <taxon>Bacillati</taxon>
        <taxon>Bacillota</taxon>
        <taxon>Bacilli</taxon>
        <taxon>Bacillales</taxon>
        <taxon>Paenibacillaceae</taxon>
        <taxon>Paenibacillus</taxon>
    </lineage>
</organism>
<evidence type="ECO:0000313" key="2">
    <source>
        <dbReference type="EMBL" id="NOU91962.1"/>
    </source>
</evidence>
<name>A0A972GJN7_9BACL</name>
<proteinExistence type="predicted"/>
<protein>
    <submittedName>
        <fullName evidence="2">Uncharacterized protein</fullName>
    </submittedName>
</protein>
<gene>
    <name evidence="2" type="ORF">GC093_01755</name>
</gene>
<accession>A0A972GJN7</accession>
<feature type="transmembrane region" description="Helical" evidence="1">
    <location>
        <begin position="12"/>
        <end position="30"/>
    </location>
</feature>